<gene>
    <name evidence="2" type="ORF">AMURIS_04054</name>
</gene>
<feature type="transmembrane region" description="Helical" evidence="1">
    <location>
        <begin position="334"/>
        <end position="352"/>
    </location>
</feature>
<keyword evidence="3" id="KW-1185">Reference proteome</keyword>
<feature type="transmembrane region" description="Helical" evidence="1">
    <location>
        <begin position="388"/>
        <end position="412"/>
    </location>
</feature>
<sequence length="413" mass="46835">MNGGMKEKSRKVMWILTGILTLIFILVVYMTNSEIPFMMDDNWYSTMLAEDRPIENFADIVKSQVWHYYNWGGRSMTHGILQLTLLAGTRTADILNVLFTLLLGGMVCLAADHRRLPAFLAGISLVLGLNANWKMSMFWQAGAANYLYITVFILAYLYCYLRELPDEGSLLSCFFRRERKKENTGADKAEPAYAESAERVREPKTLPGIFLWIIPLGILAGWSNENMGPAVWIVSLAVILLVLKEKGRIRIWMIAGNLACLAGSVLCIIAPGNTVRTGQIKEEEYGILWRIFLRGYGESRGIMEYLFPVLLVLGFVWILNSCVLKQLPGRRTELVLLCAMLSWGAFVLSPHYPDRASFGTLVLCVCAILSVTAKILKQRADLAWPMWFAMLFCWLRGMYFCGEYLALAWGWIR</sequence>
<keyword evidence="1" id="KW-0812">Transmembrane</keyword>
<feature type="transmembrane region" description="Helical" evidence="1">
    <location>
        <begin position="139"/>
        <end position="161"/>
    </location>
</feature>
<feature type="transmembrane region" description="Helical" evidence="1">
    <location>
        <begin position="12"/>
        <end position="31"/>
    </location>
</feature>
<accession>A0A2K4ZLF2</accession>
<feature type="transmembrane region" description="Helical" evidence="1">
    <location>
        <begin position="116"/>
        <end position="133"/>
    </location>
</feature>
<feature type="transmembrane region" description="Helical" evidence="1">
    <location>
        <begin position="205"/>
        <end position="222"/>
    </location>
</feature>
<feature type="transmembrane region" description="Helical" evidence="1">
    <location>
        <begin position="305"/>
        <end position="322"/>
    </location>
</feature>
<name>A0A2K4ZLF2_9FIRM</name>
<organism evidence="2 3">
    <name type="scientific">Acetatifactor muris</name>
    <dbReference type="NCBI Taxonomy" id="879566"/>
    <lineage>
        <taxon>Bacteria</taxon>
        <taxon>Bacillati</taxon>
        <taxon>Bacillota</taxon>
        <taxon>Clostridia</taxon>
        <taxon>Lachnospirales</taxon>
        <taxon>Lachnospiraceae</taxon>
        <taxon>Acetatifactor</taxon>
    </lineage>
</organism>
<reference evidence="2 3" key="1">
    <citation type="submission" date="2018-01" db="EMBL/GenBank/DDBJ databases">
        <authorList>
            <person name="Gaut B.S."/>
            <person name="Morton B.R."/>
            <person name="Clegg M.T."/>
            <person name="Duvall M.R."/>
        </authorList>
    </citation>
    <scope>NUCLEOTIDE SEQUENCE [LARGE SCALE GENOMIC DNA]</scope>
    <source>
        <strain evidence="2">GP69</strain>
    </source>
</reference>
<dbReference type="EMBL" id="OFSM01000024">
    <property type="protein sequence ID" value="SOY31317.1"/>
    <property type="molecule type" value="Genomic_DNA"/>
</dbReference>
<protein>
    <recommendedName>
        <fullName evidence="4">Glycosyltransferase RgtA/B/C/D-like domain-containing protein</fullName>
    </recommendedName>
</protein>
<keyword evidence="1" id="KW-1133">Transmembrane helix</keyword>
<proteinExistence type="predicted"/>
<feature type="transmembrane region" description="Helical" evidence="1">
    <location>
        <begin position="94"/>
        <end position="111"/>
    </location>
</feature>
<keyword evidence="1" id="KW-0472">Membrane</keyword>
<dbReference type="InterPro" id="IPR045691">
    <property type="entry name" value="DUF6056"/>
</dbReference>
<evidence type="ECO:0000256" key="1">
    <source>
        <dbReference type="SAM" id="Phobius"/>
    </source>
</evidence>
<feature type="transmembrane region" description="Helical" evidence="1">
    <location>
        <begin position="228"/>
        <end position="244"/>
    </location>
</feature>
<evidence type="ECO:0000313" key="2">
    <source>
        <dbReference type="EMBL" id="SOY31317.1"/>
    </source>
</evidence>
<feature type="transmembrane region" description="Helical" evidence="1">
    <location>
        <begin position="251"/>
        <end position="271"/>
    </location>
</feature>
<feature type="transmembrane region" description="Helical" evidence="1">
    <location>
        <begin position="358"/>
        <end position="376"/>
    </location>
</feature>
<dbReference type="AlphaFoldDB" id="A0A2K4ZLF2"/>
<evidence type="ECO:0008006" key="4">
    <source>
        <dbReference type="Google" id="ProtNLM"/>
    </source>
</evidence>
<dbReference type="Proteomes" id="UP000236311">
    <property type="component" value="Unassembled WGS sequence"/>
</dbReference>
<evidence type="ECO:0000313" key="3">
    <source>
        <dbReference type="Proteomes" id="UP000236311"/>
    </source>
</evidence>
<dbReference type="Pfam" id="PF19528">
    <property type="entry name" value="DUF6056"/>
    <property type="match status" value="2"/>
</dbReference>